<dbReference type="Gene3D" id="1.10.510.10">
    <property type="entry name" value="Transferase(Phosphotransferase) domain 1"/>
    <property type="match status" value="1"/>
</dbReference>
<reference evidence="9" key="1">
    <citation type="journal article" date="2017" name="Nat. Commun.">
        <title>The asparagus genome sheds light on the origin and evolution of a young Y chromosome.</title>
        <authorList>
            <person name="Harkess A."/>
            <person name="Zhou J."/>
            <person name="Xu C."/>
            <person name="Bowers J.E."/>
            <person name="Van der Hulst R."/>
            <person name="Ayyampalayam S."/>
            <person name="Mercati F."/>
            <person name="Riccardi P."/>
            <person name="McKain M.R."/>
            <person name="Kakrana A."/>
            <person name="Tang H."/>
            <person name="Ray J."/>
            <person name="Groenendijk J."/>
            <person name="Arikit S."/>
            <person name="Mathioni S.M."/>
            <person name="Nakano M."/>
            <person name="Shan H."/>
            <person name="Telgmann-Rauber A."/>
            <person name="Kanno A."/>
            <person name="Yue Z."/>
            <person name="Chen H."/>
            <person name="Li W."/>
            <person name="Chen Y."/>
            <person name="Xu X."/>
            <person name="Zhang Y."/>
            <person name="Luo S."/>
            <person name="Chen H."/>
            <person name="Gao J."/>
            <person name="Mao Z."/>
            <person name="Pires J.C."/>
            <person name="Luo M."/>
            <person name="Kudrna D."/>
            <person name="Wing R.A."/>
            <person name="Meyers B.C."/>
            <person name="Yi K."/>
            <person name="Kong H."/>
            <person name="Lavrijsen P."/>
            <person name="Sunseri F."/>
            <person name="Falavigna A."/>
            <person name="Ye Y."/>
            <person name="Leebens-Mack J.H."/>
            <person name="Chen G."/>
        </authorList>
    </citation>
    <scope>NUCLEOTIDE SEQUENCE [LARGE SCALE GENOMIC DNA]</scope>
    <source>
        <strain evidence="9">cv. DH0086</strain>
    </source>
</reference>
<dbReference type="PROSITE" id="PS00108">
    <property type="entry name" value="PROTEIN_KINASE_ST"/>
    <property type="match status" value="1"/>
</dbReference>
<evidence type="ECO:0000259" key="7">
    <source>
        <dbReference type="PROSITE" id="PS50011"/>
    </source>
</evidence>
<dbReference type="InterPro" id="IPR017441">
    <property type="entry name" value="Protein_kinase_ATP_BS"/>
</dbReference>
<keyword evidence="6" id="KW-0723">Serine/threonine-protein kinase</keyword>
<dbReference type="PANTHER" id="PTHR47989:SF26">
    <property type="entry name" value="PROTEIN KINASE DOMAIN-CONTAINING PROTEIN"/>
    <property type="match status" value="1"/>
</dbReference>
<proteinExistence type="inferred from homology"/>
<evidence type="ECO:0000256" key="6">
    <source>
        <dbReference type="RuleBase" id="RU000304"/>
    </source>
</evidence>
<dbReference type="GO" id="GO:0004674">
    <property type="term" value="F:protein serine/threonine kinase activity"/>
    <property type="evidence" value="ECO:0007669"/>
    <property type="project" value="UniProtKB-KW"/>
</dbReference>
<feature type="binding site" evidence="5">
    <location>
        <position position="76"/>
    </location>
    <ligand>
        <name>ATP</name>
        <dbReference type="ChEBI" id="CHEBI:30616"/>
    </ligand>
</feature>
<dbReference type="Gramene" id="ONK72709">
    <property type="protein sequence ID" value="ONK72709"/>
    <property type="gene ID" value="A4U43_C04F22310"/>
</dbReference>
<dbReference type="Gene3D" id="3.30.200.20">
    <property type="entry name" value="Phosphorylase Kinase, domain 1"/>
    <property type="match status" value="1"/>
</dbReference>
<evidence type="ECO:0000256" key="2">
    <source>
        <dbReference type="ARBA" id="ARBA00022741"/>
    </source>
</evidence>
<keyword evidence="9" id="KW-1185">Reference proteome</keyword>
<evidence type="ECO:0000256" key="1">
    <source>
        <dbReference type="ARBA" id="ARBA00022679"/>
    </source>
</evidence>
<dbReference type="SMART" id="SM00220">
    <property type="entry name" value="S_TKc"/>
    <property type="match status" value="1"/>
</dbReference>
<protein>
    <recommendedName>
        <fullName evidence="7">Protein kinase domain-containing protein</fullName>
    </recommendedName>
</protein>
<accession>A0A5P1F7K7</accession>
<dbReference type="Proteomes" id="UP000243459">
    <property type="component" value="Chromosome 4"/>
</dbReference>
<dbReference type="EMBL" id="CM007384">
    <property type="protein sequence ID" value="ONK72709.1"/>
    <property type="molecule type" value="Genomic_DNA"/>
</dbReference>
<dbReference type="SUPFAM" id="SSF56112">
    <property type="entry name" value="Protein kinase-like (PK-like)"/>
    <property type="match status" value="1"/>
</dbReference>
<evidence type="ECO:0000256" key="4">
    <source>
        <dbReference type="ARBA" id="ARBA00022840"/>
    </source>
</evidence>
<feature type="domain" description="Protein kinase" evidence="7">
    <location>
        <begin position="48"/>
        <end position="326"/>
    </location>
</feature>
<dbReference type="Pfam" id="PF00069">
    <property type="entry name" value="Pkinase"/>
    <property type="match status" value="1"/>
</dbReference>
<dbReference type="GO" id="GO:0005524">
    <property type="term" value="F:ATP binding"/>
    <property type="evidence" value="ECO:0007669"/>
    <property type="project" value="UniProtKB-UniRule"/>
</dbReference>
<evidence type="ECO:0000256" key="5">
    <source>
        <dbReference type="PROSITE-ProRule" id="PRU10141"/>
    </source>
</evidence>
<sequence>MNLFLKYMIPSCSCFATPSASKIVDIDPEQHPIQQFDPSEIKNLIFNTKTSSIIGQGGFSTVYLANLANPRAAAFKVHEPSQRLYKMFRQELDVLLSIRPHPNIVRLLGYSDNCGGESGVLVFEHVPNGTLHESLHRRTKFMLSWSQRMSIAYRLATALNYLHEECELPIIHGDIKASNVLLDDDKSPKLCDFGFARMGFSATVERSANPMMGSPGYVDPCYLRTGLVSKKSDVYSFGVLILELISGMEAFCDEKSRMLTAVMRPRLKEMAAEEIVDARLGGEYDRDEAVIMARIAGRCIGENPSLRPAMGEILELMRKDVPSAAFCRTPSGVKNT</sequence>
<dbReference type="InterPro" id="IPR011009">
    <property type="entry name" value="Kinase-like_dom_sf"/>
</dbReference>
<name>A0A5P1F7K7_ASPOF</name>
<dbReference type="InterPro" id="IPR008271">
    <property type="entry name" value="Ser/Thr_kinase_AS"/>
</dbReference>
<dbReference type="PROSITE" id="PS00107">
    <property type="entry name" value="PROTEIN_KINASE_ATP"/>
    <property type="match status" value="1"/>
</dbReference>
<comment type="similarity">
    <text evidence="6">Belongs to the protein kinase superfamily.</text>
</comment>
<evidence type="ECO:0000313" key="9">
    <source>
        <dbReference type="Proteomes" id="UP000243459"/>
    </source>
</evidence>
<organism evidence="8 9">
    <name type="scientific">Asparagus officinalis</name>
    <name type="common">Garden asparagus</name>
    <dbReference type="NCBI Taxonomy" id="4686"/>
    <lineage>
        <taxon>Eukaryota</taxon>
        <taxon>Viridiplantae</taxon>
        <taxon>Streptophyta</taxon>
        <taxon>Embryophyta</taxon>
        <taxon>Tracheophyta</taxon>
        <taxon>Spermatophyta</taxon>
        <taxon>Magnoliopsida</taxon>
        <taxon>Liliopsida</taxon>
        <taxon>Asparagales</taxon>
        <taxon>Asparagaceae</taxon>
        <taxon>Asparagoideae</taxon>
        <taxon>Asparagus</taxon>
    </lineage>
</organism>
<keyword evidence="3" id="KW-0418">Kinase</keyword>
<dbReference type="AlphaFoldDB" id="A0A5P1F7K7"/>
<gene>
    <name evidence="8" type="ORF">A4U43_C04F22310</name>
</gene>
<evidence type="ECO:0000313" key="8">
    <source>
        <dbReference type="EMBL" id="ONK72709.1"/>
    </source>
</evidence>
<dbReference type="OrthoDB" id="339325at2759"/>
<dbReference type="PANTHER" id="PTHR47989">
    <property type="entry name" value="OS01G0750732 PROTEIN"/>
    <property type="match status" value="1"/>
</dbReference>
<dbReference type="InterPro" id="IPR000719">
    <property type="entry name" value="Prot_kinase_dom"/>
</dbReference>
<dbReference type="FunFam" id="1.10.510.10:FF:000095">
    <property type="entry name" value="protein STRUBBELIG-RECEPTOR FAMILY 8"/>
    <property type="match status" value="1"/>
</dbReference>
<keyword evidence="2 5" id="KW-0547">Nucleotide-binding</keyword>
<keyword evidence="1" id="KW-0808">Transferase</keyword>
<evidence type="ECO:0000256" key="3">
    <source>
        <dbReference type="ARBA" id="ARBA00022777"/>
    </source>
</evidence>
<dbReference type="PROSITE" id="PS50011">
    <property type="entry name" value="PROTEIN_KINASE_DOM"/>
    <property type="match status" value="1"/>
</dbReference>
<keyword evidence="4 5" id="KW-0067">ATP-binding</keyword>
<dbReference type="OMA" id="YLANWSG"/>